<protein>
    <submittedName>
        <fullName evidence="2">Uncharacterized protein</fullName>
    </submittedName>
</protein>
<keyword evidence="3" id="KW-1185">Reference proteome</keyword>
<keyword evidence="1" id="KW-0812">Transmembrane</keyword>
<sequence>MKLSRVWWGLALLLLVYAGFWYWQSLTTVEPERAQSVVAQTINQCDLIASKAASALPEVLPFQKLEKAARQARVLERCMQDRGYQENPAWVAEATKQAQKMAGEQAISEAEAYETLRRQGMLAMAPTAISYWRKSK</sequence>
<dbReference type="EMBL" id="CP040946">
    <property type="protein sequence ID" value="QDC43146.1"/>
    <property type="molecule type" value="Genomic_DNA"/>
</dbReference>
<keyword evidence="1" id="KW-0472">Membrane</keyword>
<dbReference type="RefSeq" id="WP_140001928.1">
    <property type="nucleotide sequence ID" value="NZ_CP040946.1"/>
</dbReference>
<keyword evidence="1" id="KW-1133">Transmembrane helix</keyword>
<dbReference type="AlphaFoldDB" id="A0A5B8CPX3"/>
<organism evidence="2 3">
    <name type="scientific">Methylophilus medardicus</name>
    <dbReference type="NCBI Taxonomy" id="2588534"/>
    <lineage>
        <taxon>Bacteria</taxon>
        <taxon>Pseudomonadati</taxon>
        <taxon>Pseudomonadota</taxon>
        <taxon>Betaproteobacteria</taxon>
        <taxon>Nitrosomonadales</taxon>
        <taxon>Methylophilaceae</taxon>
        <taxon>Methylophilus</taxon>
    </lineage>
</organism>
<evidence type="ECO:0000313" key="3">
    <source>
        <dbReference type="Proteomes" id="UP000311008"/>
    </source>
</evidence>
<evidence type="ECO:0000256" key="1">
    <source>
        <dbReference type="SAM" id="Phobius"/>
    </source>
</evidence>
<dbReference type="Proteomes" id="UP000311008">
    <property type="component" value="Chromosome"/>
</dbReference>
<proteinExistence type="predicted"/>
<gene>
    <name evidence="2" type="ORF">FIU01_00485</name>
</gene>
<reference evidence="3" key="1">
    <citation type="journal article" date="2019" name="ISME J.">
        <title>Evolution in action: habitat transition from sediment to the pelagial leads to genome streamlining in Methylophilaceae.</title>
        <authorList>
            <person name="Salcher M."/>
            <person name="Schaefle D."/>
            <person name="Kaspar M."/>
            <person name="Neuenschwander S.M."/>
            <person name="Ghai R."/>
        </authorList>
    </citation>
    <scope>NUCLEOTIDE SEQUENCE [LARGE SCALE GENOMIC DNA]</scope>
    <source>
        <strain evidence="3">MMS-M-51</strain>
    </source>
</reference>
<accession>A0A5B8CPX3</accession>
<evidence type="ECO:0000313" key="2">
    <source>
        <dbReference type="EMBL" id="QDC43146.1"/>
    </source>
</evidence>
<name>A0A5B8CPX3_9PROT</name>
<dbReference type="KEGG" id="mmec:FIU01_00485"/>
<dbReference type="OrthoDB" id="8537323at2"/>
<feature type="transmembrane region" description="Helical" evidence="1">
    <location>
        <begin position="6"/>
        <end position="23"/>
    </location>
</feature>